<organism evidence="2 3">
    <name type="scientific">Algoriphagus winogradskyi</name>
    <dbReference type="NCBI Taxonomy" id="237017"/>
    <lineage>
        <taxon>Bacteria</taxon>
        <taxon>Pseudomonadati</taxon>
        <taxon>Bacteroidota</taxon>
        <taxon>Cytophagia</taxon>
        <taxon>Cytophagales</taxon>
        <taxon>Cyclobacteriaceae</taxon>
        <taxon>Algoriphagus</taxon>
    </lineage>
</organism>
<gene>
    <name evidence="2" type="ORF">SAMN06265367_11241</name>
</gene>
<evidence type="ECO:0000313" key="3">
    <source>
        <dbReference type="Proteomes" id="UP001157915"/>
    </source>
</evidence>
<protein>
    <submittedName>
        <fullName evidence="2">Uncharacterized protein</fullName>
    </submittedName>
</protein>
<comment type="caution">
    <text evidence="2">The sequence shown here is derived from an EMBL/GenBank/DDBJ whole genome shotgun (WGS) entry which is preliminary data.</text>
</comment>
<keyword evidence="3" id="KW-1185">Reference proteome</keyword>
<accession>A0ABY1PKE7</accession>
<dbReference type="Proteomes" id="UP001157915">
    <property type="component" value="Unassembled WGS sequence"/>
</dbReference>
<feature type="region of interest" description="Disordered" evidence="1">
    <location>
        <begin position="53"/>
        <end position="78"/>
    </location>
</feature>
<sequence length="78" mass="8823">MQRNFVMDFTSENDWILSALQTVPSLKSSTGRFLNGLNSQELSHFLNGVQPITKPKIPQGSPIRMTASRNHHKKQINC</sequence>
<evidence type="ECO:0000256" key="1">
    <source>
        <dbReference type="SAM" id="MobiDB-lite"/>
    </source>
</evidence>
<dbReference type="EMBL" id="FXUA01000012">
    <property type="protein sequence ID" value="SMP36160.1"/>
    <property type="molecule type" value="Genomic_DNA"/>
</dbReference>
<evidence type="ECO:0000313" key="2">
    <source>
        <dbReference type="EMBL" id="SMP36160.1"/>
    </source>
</evidence>
<feature type="compositionally biased region" description="Basic residues" evidence="1">
    <location>
        <begin position="69"/>
        <end position="78"/>
    </location>
</feature>
<proteinExistence type="predicted"/>
<reference evidence="2 3" key="1">
    <citation type="submission" date="2017-05" db="EMBL/GenBank/DDBJ databases">
        <authorList>
            <person name="Varghese N."/>
            <person name="Submissions S."/>
        </authorList>
    </citation>
    <scope>NUCLEOTIDE SEQUENCE [LARGE SCALE GENOMIC DNA]</scope>
    <source>
        <strain evidence="2 3">DSM 15360</strain>
    </source>
</reference>
<name>A0ABY1PKE7_9BACT</name>